<proteinExistence type="predicted"/>
<dbReference type="EMBL" id="DVFJ01000015">
    <property type="protein sequence ID" value="HIQ71627.1"/>
    <property type="molecule type" value="Genomic_DNA"/>
</dbReference>
<gene>
    <name evidence="1" type="ORF">IAB73_05400</name>
</gene>
<dbReference type="InterPro" id="IPR010368">
    <property type="entry name" value="Com_YlbF"/>
</dbReference>
<dbReference type="InterPro" id="IPR023378">
    <property type="entry name" value="YheA/YmcA-like_dom_sf"/>
</dbReference>
<dbReference type="Proteomes" id="UP000886887">
    <property type="component" value="Unassembled WGS sequence"/>
</dbReference>
<comment type="caution">
    <text evidence="1">The sequence shown here is derived from an EMBL/GenBank/DDBJ whole genome shotgun (WGS) entry which is preliminary data.</text>
</comment>
<sequence length="130" mass="14117">MNEVFEKARALGQAIVESAEFQNMRAMEDAAMALPEVAEQMTRYLEHKQGVEAELAKEVPDHAALADHSEQMKDAQEKLNAMDAVVRMGEARGVFSAMMSQVNQVLQFMVSGETEEGGCSGCCDGCSGCH</sequence>
<dbReference type="AlphaFoldDB" id="A0A9D0Z9C6"/>
<organism evidence="1 2">
    <name type="scientific">Candidatus Onthenecus intestinigallinarum</name>
    <dbReference type="NCBI Taxonomy" id="2840875"/>
    <lineage>
        <taxon>Bacteria</taxon>
        <taxon>Bacillati</taxon>
        <taxon>Bacillota</taxon>
        <taxon>Clostridia</taxon>
        <taxon>Eubacteriales</taxon>
        <taxon>Candidatus Onthenecus</taxon>
    </lineage>
</organism>
<reference evidence="1" key="1">
    <citation type="submission" date="2020-10" db="EMBL/GenBank/DDBJ databases">
        <authorList>
            <person name="Gilroy R."/>
        </authorList>
    </citation>
    <scope>NUCLEOTIDE SEQUENCE</scope>
    <source>
        <strain evidence="1">ChiSxjej2B14-6234</strain>
    </source>
</reference>
<reference evidence="1" key="2">
    <citation type="journal article" date="2021" name="PeerJ">
        <title>Extensive microbial diversity within the chicken gut microbiome revealed by metagenomics and culture.</title>
        <authorList>
            <person name="Gilroy R."/>
            <person name="Ravi A."/>
            <person name="Getino M."/>
            <person name="Pursley I."/>
            <person name="Horton D.L."/>
            <person name="Alikhan N.F."/>
            <person name="Baker D."/>
            <person name="Gharbi K."/>
            <person name="Hall N."/>
            <person name="Watson M."/>
            <person name="Adriaenssens E.M."/>
            <person name="Foster-Nyarko E."/>
            <person name="Jarju S."/>
            <person name="Secka A."/>
            <person name="Antonio M."/>
            <person name="Oren A."/>
            <person name="Chaudhuri R.R."/>
            <person name="La Ragione R."/>
            <person name="Hildebrand F."/>
            <person name="Pallen M.J."/>
        </authorList>
    </citation>
    <scope>NUCLEOTIDE SEQUENCE</scope>
    <source>
        <strain evidence="1">ChiSxjej2B14-6234</strain>
    </source>
</reference>
<accession>A0A9D0Z9C6</accession>
<protein>
    <submittedName>
        <fullName evidence="1">YlbF family regulator</fullName>
    </submittedName>
</protein>
<name>A0A9D0Z9C6_9FIRM</name>
<dbReference type="Pfam" id="PF06133">
    <property type="entry name" value="Com_YlbF"/>
    <property type="match status" value="1"/>
</dbReference>
<evidence type="ECO:0000313" key="1">
    <source>
        <dbReference type="EMBL" id="HIQ71627.1"/>
    </source>
</evidence>
<dbReference type="Gene3D" id="1.20.1500.10">
    <property type="entry name" value="YheA/YmcA-like"/>
    <property type="match status" value="1"/>
</dbReference>
<dbReference type="SUPFAM" id="SSF158622">
    <property type="entry name" value="YheA/YmcA-like"/>
    <property type="match status" value="1"/>
</dbReference>
<evidence type="ECO:0000313" key="2">
    <source>
        <dbReference type="Proteomes" id="UP000886887"/>
    </source>
</evidence>